<dbReference type="Pfam" id="PF02834">
    <property type="entry name" value="LigT_PEase"/>
    <property type="match status" value="2"/>
</dbReference>
<sequence>MEVLIMRAFLAIEIEESLKNKIKKTQQTIKNTNSAKIKYVEDENIHLTLKFFGEINQRKQKQISSIIRKTTENYETYTMKLVKVGAFPNMNRPRVIWTGIKDNDTTINLIKELDDEFNKIGFKKEHDYTPHITIGRVRDVYNKNNLSNILKQLSKTYYGKMNIKKIHLKSSTLTPTGPIYETVEEFIL</sequence>
<comment type="caution">
    <text evidence="4">The sequence shown here is derived from an EMBL/GenBank/DDBJ whole genome shotgun (WGS) entry which is preliminary data.</text>
</comment>
<name>A0A328QAE0_9EURY</name>
<dbReference type="InterPro" id="IPR009097">
    <property type="entry name" value="Cyclic_Pdiesterase"/>
</dbReference>
<dbReference type="EC" id="3.1.4.58" evidence="2"/>
<evidence type="ECO:0000313" key="5">
    <source>
        <dbReference type="Proteomes" id="UP000248557"/>
    </source>
</evidence>
<comment type="catalytic activity">
    <reaction evidence="2">
        <text>a 3'-end 2',3'-cyclophospho-ribonucleotide-RNA + H2O = a 3'-end 2'-phospho-ribonucleotide-RNA + H(+)</text>
        <dbReference type="Rhea" id="RHEA:11828"/>
        <dbReference type="Rhea" id="RHEA-COMP:10464"/>
        <dbReference type="Rhea" id="RHEA-COMP:17353"/>
        <dbReference type="ChEBI" id="CHEBI:15377"/>
        <dbReference type="ChEBI" id="CHEBI:15378"/>
        <dbReference type="ChEBI" id="CHEBI:83064"/>
        <dbReference type="ChEBI" id="CHEBI:173113"/>
        <dbReference type="EC" id="3.1.4.58"/>
    </reaction>
</comment>
<dbReference type="GO" id="GO:0008664">
    <property type="term" value="F:RNA 2',3'-cyclic 3'-phosphodiesterase activity"/>
    <property type="evidence" value="ECO:0007669"/>
    <property type="project" value="UniProtKB-EC"/>
</dbReference>
<dbReference type="Gene3D" id="3.90.1140.10">
    <property type="entry name" value="Cyclic phosphodiesterase"/>
    <property type="match status" value="1"/>
</dbReference>
<dbReference type="InterPro" id="IPR004175">
    <property type="entry name" value="RNA_CPDase"/>
</dbReference>
<protein>
    <recommendedName>
        <fullName evidence="2">RNA 2',3'-cyclic phosphodiesterase</fullName>
        <shortName evidence="2">RNA 2',3'-CPDase</shortName>
        <ecNumber evidence="2">3.1.4.58</ecNumber>
    </recommendedName>
</protein>
<feature type="active site" description="Proton donor" evidence="2">
    <location>
        <position position="46"/>
    </location>
</feature>
<organism evidence="4 5">
    <name type="scientific">Methanosphaera stadtmanae</name>
    <dbReference type="NCBI Taxonomy" id="2317"/>
    <lineage>
        <taxon>Archaea</taxon>
        <taxon>Methanobacteriati</taxon>
        <taxon>Methanobacteriota</taxon>
        <taxon>Methanomada group</taxon>
        <taxon>Methanobacteria</taxon>
        <taxon>Methanobacteriales</taxon>
        <taxon>Methanobacteriaceae</taxon>
        <taxon>Methanosphaera</taxon>
    </lineage>
</organism>
<reference evidence="4 5" key="1">
    <citation type="submission" date="2017-05" db="EMBL/GenBank/DDBJ databases">
        <title>Host range expansion of the Methanosphaera genus to humans and monogastric animals involves recent and extensive reduction in genome content.</title>
        <authorList>
            <person name="Hoedt E.C."/>
            <person name="Volmer J.G."/>
            <person name="Parks D.H."/>
            <person name="Rosewarne C.P."/>
            <person name="Denman S.E."/>
            <person name="Mcsweeney C.S."/>
            <person name="O Cuiv P."/>
            <person name="Hugenholtz P."/>
            <person name="Tyson G.W."/>
            <person name="Morrison M."/>
        </authorList>
    </citation>
    <scope>NUCLEOTIDE SEQUENCE [LARGE SCALE GENOMIC DNA]</scope>
    <source>
        <strain evidence="4 5">PA5</strain>
    </source>
</reference>
<dbReference type="NCBIfam" id="TIGR02258">
    <property type="entry name" value="2_5_ligase"/>
    <property type="match status" value="1"/>
</dbReference>
<comment type="function">
    <text evidence="2">Hydrolyzes RNA 2',3'-cyclic phosphodiester to an RNA 2'-phosphomonoester.</text>
</comment>
<dbReference type="PANTHER" id="PTHR35561">
    <property type="entry name" value="RNA 2',3'-CYCLIC PHOSPHODIESTERASE"/>
    <property type="match status" value="1"/>
</dbReference>
<evidence type="ECO:0000259" key="3">
    <source>
        <dbReference type="Pfam" id="PF02834"/>
    </source>
</evidence>
<dbReference type="GO" id="GO:0004113">
    <property type="term" value="F:2',3'-cyclic-nucleotide 3'-phosphodiesterase activity"/>
    <property type="evidence" value="ECO:0007669"/>
    <property type="project" value="InterPro"/>
</dbReference>
<accession>A0A328QAE0</accession>
<gene>
    <name evidence="4" type="ORF">CA615_00445</name>
</gene>
<dbReference type="EMBL" id="NGJK01000005">
    <property type="protein sequence ID" value="RAP03789.1"/>
    <property type="molecule type" value="Genomic_DNA"/>
</dbReference>
<feature type="short sequence motif" description="HXTX 1" evidence="2">
    <location>
        <begin position="46"/>
        <end position="49"/>
    </location>
</feature>
<comment type="similarity">
    <text evidence="2">Belongs to the 2H phosphoesterase superfamily. ThpR family.</text>
</comment>
<proteinExistence type="inferred from homology"/>
<dbReference type="HAMAP" id="MF_01940">
    <property type="entry name" value="RNA_CPDase"/>
    <property type="match status" value="1"/>
</dbReference>
<feature type="domain" description="Phosphoesterase HXTX" evidence="3">
    <location>
        <begin position="105"/>
        <end position="180"/>
    </location>
</feature>
<dbReference type="SUPFAM" id="SSF55144">
    <property type="entry name" value="LigT-like"/>
    <property type="match status" value="1"/>
</dbReference>
<feature type="short sequence motif" description="HXTX 2" evidence="2">
    <location>
        <begin position="131"/>
        <end position="134"/>
    </location>
</feature>
<dbReference type="PANTHER" id="PTHR35561:SF1">
    <property type="entry name" value="RNA 2',3'-CYCLIC PHOSPHODIESTERASE"/>
    <property type="match status" value="1"/>
</dbReference>
<feature type="domain" description="Phosphoesterase HXTX" evidence="3">
    <location>
        <begin position="12"/>
        <end position="97"/>
    </location>
</feature>
<evidence type="ECO:0000256" key="1">
    <source>
        <dbReference type="ARBA" id="ARBA00022801"/>
    </source>
</evidence>
<evidence type="ECO:0000313" key="4">
    <source>
        <dbReference type="EMBL" id="RAP03789.1"/>
    </source>
</evidence>
<keyword evidence="1 2" id="KW-0378">Hydrolase</keyword>
<dbReference type="Proteomes" id="UP000248557">
    <property type="component" value="Unassembled WGS sequence"/>
</dbReference>
<dbReference type="AlphaFoldDB" id="A0A328QAE0"/>
<feature type="active site" description="Proton acceptor" evidence="2">
    <location>
        <position position="131"/>
    </location>
</feature>
<evidence type="ECO:0000256" key="2">
    <source>
        <dbReference type="HAMAP-Rule" id="MF_01940"/>
    </source>
</evidence>
<dbReference type="InterPro" id="IPR014051">
    <property type="entry name" value="Phosphoesterase_HXTX"/>
</dbReference>